<name>A0AAN9LMQ4_CANGL</name>
<gene>
    <name evidence="1" type="ORF">VNO77_19082</name>
</gene>
<reference evidence="1 2" key="1">
    <citation type="submission" date="2024-01" db="EMBL/GenBank/DDBJ databases">
        <title>The genomes of 5 underutilized Papilionoideae crops provide insights into root nodulation and disease resistanc.</title>
        <authorList>
            <person name="Jiang F."/>
        </authorList>
    </citation>
    <scope>NUCLEOTIDE SEQUENCE [LARGE SCALE GENOMIC DNA]</scope>
    <source>
        <strain evidence="1">LVBAO_FW01</strain>
        <tissue evidence="1">Leaves</tissue>
    </source>
</reference>
<dbReference type="AlphaFoldDB" id="A0AAN9LMQ4"/>
<accession>A0AAN9LMQ4</accession>
<evidence type="ECO:0000313" key="1">
    <source>
        <dbReference type="EMBL" id="KAK7338471.1"/>
    </source>
</evidence>
<keyword evidence="2" id="KW-1185">Reference proteome</keyword>
<dbReference type="EMBL" id="JAYMYQ010000004">
    <property type="protein sequence ID" value="KAK7338471.1"/>
    <property type="molecule type" value="Genomic_DNA"/>
</dbReference>
<protein>
    <submittedName>
        <fullName evidence="1">Uncharacterized protein</fullName>
    </submittedName>
</protein>
<organism evidence="1 2">
    <name type="scientific">Canavalia gladiata</name>
    <name type="common">Sword bean</name>
    <name type="synonym">Dolichos gladiatus</name>
    <dbReference type="NCBI Taxonomy" id="3824"/>
    <lineage>
        <taxon>Eukaryota</taxon>
        <taxon>Viridiplantae</taxon>
        <taxon>Streptophyta</taxon>
        <taxon>Embryophyta</taxon>
        <taxon>Tracheophyta</taxon>
        <taxon>Spermatophyta</taxon>
        <taxon>Magnoliopsida</taxon>
        <taxon>eudicotyledons</taxon>
        <taxon>Gunneridae</taxon>
        <taxon>Pentapetalae</taxon>
        <taxon>rosids</taxon>
        <taxon>fabids</taxon>
        <taxon>Fabales</taxon>
        <taxon>Fabaceae</taxon>
        <taxon>Papilionoideae</taxon>
        <taxon>50 kb inversion clade</taxon>
        <taxon>NPAAA clade</taxon>
        <taxon>indigoferoid/millettioid clade</taxon>
        <taxon>Phaseoleae</taxon>
        <taxon>Canavalia</taxon>
    </lineage>
</organism>
<dbReference type="Proteomes" id="UP001367508">
    <property type="component" value="Unassembled WGS sequence"/>
</dbReference>
<comment type="caution">
    <text evidence="1">The sequence shown here is derived from an EMBL/GenBank/DDBJ whole genome shotgun (WGS) entry which is preliminary data.</text>
</comment>
<sequence>MKGQKGSLERENESFPFFLFVPQLLSITMLSTPPSTPLWDQRSSSTSLLAAAVSSDNAQKDFPNSVSRLTSVKATRIAPSVSDTELDLGSIPICASRSTQSMKNAMLPSRKGCHKVNGDHSVFLHRGHCVVRYLLQIPPLIPVWWTIPKHIFIMVCTYRWLSIEDVLLSIHVGRTCCILLKHTLMERDQRPLICG</sequence>
<evidence type="ECO:0000313" key="2">
    <source>
        <dbReference type="Proteomes" id="UP001367508"/>
    </source>
</evidence>
<proteinExistence type="predicted"/>